<feature type="domain" description="Peptidase M20 dimerisation" evidence="1">
    <location>
        <begin position="203"/>
        <end position="298"/>
    </location>
</feature>
<dbReference type="SUPFAM" id="SSF55031">
    <property type="entry name" value="Bacterial exopeptidase dimerisation domain"/>
    <property type="match status" value="1"/>
</dbReference>
<sequence>MPSPVPITPASVAGLPGDLLEAARGLQPRTVALRRELHRAPELGLALPRTRDAVLRALADLPFSVRTGASCSSVVAVLEGERDGPTVLLRGDMDALPLPEDTGLPFASEIDGAMHACGHDTHTAMLASAARLLSWHRERIAGRVVLMFQPGEEGFHGARHMIEEGVLDLDPELAYALHISSTVPSGEVHHRAGPIMAAADVLRVRVTGRGGHASAPQDACDPIPAAAAMVGGLQTVLTRRIGPHQAAVLTIARFRAGTTDNVIPETAELTGTLRTLSEPVRALLHREITEYCRNQAVAYGCAAEVEFVPGYPVTVNDGPATSGLVEVAGKVLGRRACVAMADPLMGAEDFSYVLARVPGSLAFLGARPPGVAPADAAPNHSNRVVFDEAAFPAGVALYAGLALAALS</sequence>
<dbReference type="InterPro" id="IPR017439">
    <property type="entry name" value="Amidohydrolase"/>
</dbReference>
<evidence type="ECO:0000313" key="3">
    <source>
        <dbReference type="Proteomes" id="UP001519295"/>
    </source>
</evidence>
<protein>
    <submittedName>
        <fullName evidence="2">Hippurate hydrolase</fullName>
        <ecNumber evidence="2">3.5.1.32</ecNumber>
    </submittedName>
</protein>
<organism evidence="2 3">
    <name type="scientific">Pseudonocardia parietis</name>
    <dbReference type="NCBI Taxonomy" id="570936"/>
    <lineage>
        <taxon>Bacteria</taxon>
        <taxon>Bacillati</taxon>
        <taxon>Actinomycetota</taxon>
        <taxon>Actinomycetes</taxon>
        <taxon>Pseudonocardiales</taxon>
        <taxon>Pseudonocardiaceae</taxon>
        <taxon>Pseudonocardia</taxon>
    </lineage>
</organism>
<dbReference type="InterPro" id="IPR002933">
    <property type="entry name" value="Peptidase_M20"/>
</dbReference>
<accession>A0ABS4VKN1</accession>
<proteinExistence type="predicted"/>
<dbReference type="EC" id="3.5.1.32" evidence="2"/>
<gene>
    <name evidence="2" type="ORF">JOF36_000179</name>
</gene>
<evidence type="ECO:0000259" key="1">
    <source>
        <dbReference type="Pfam" id="PF07687"/>
    </source>
</evidence>
<dbReference type="Pfam" id="PF07687">
    <property type="entry name" value="M20_dimer"/>
    <property type="match status" value="1"/>
</dbReference>
<dbReference type="Pfam" id="PF01546">
    <property type="entry name" value="Peptidase_M20"/>
    <property type="match status" value="1"/>
</dbReference>
<dbReference type="Proteomes" id="UP001519295">
    <property type="component" value="Unassembled WGS sequence"/>
</dbReference>
<dbReference type="GO" id="GO:0047980">
    <property type="term" value="F:hippurate hydrolase activity"/>
    <property type="evidence" value="ECO:0007669"/>
    <property type="project" value="UniProtKB-EC"/>
</dbReference>
<dbReference type="SUPFAM" id="SSF53187">
    <property type="entry name" value="Zn-dependent exopeptidases"/>
    <property type="match status" value="1"/>
</dbReference>
<dbReference type="PANTHER" id="PTHR11014">
    <property type="entry name" value="PEPTIDASE M20 FAMILY MEMBER"/>
    <property type="match status" value="1"/>
</dbReference>
<dbReference type="Gene3D" id="3.30.70.360">
    <property type="match status" value="1"/>
</dbReference>
<reference evidence="2 3" key="1">
    <citation type="submission" date="2021-03" db="EMBL/GenBank/DDBJ databases">
        <title>Sequencing the genomes of 1000 actinobacteria strains.</title>
        <authorList>
            <person name="Klenk H.-P."/>
        </authorList>
    </citation>
    <scope>NUCLEOTIDE SEQUENCE [LARGE SCALE GENOMIC DNA]</scope>
    <source>
        <strain evidence="2 3">DSM 45256</strain>
    </source>
</reference>
<dbReference type="Gene3D" id="3.40.630.10">
    <property type="entry name" value="Zn peptidases"/>
    <property type="match status" value="1"/>
</dbReference>
<keyword evidence="2" id="KW-0378">Hydrolase</keyword>
<dbReference type="CDD" id="cd03886">
    <property type="entry name" value="M20_Acy1"/>
    <property type="match status" value="1"/>
</dbReference>
<keyword evidence="3" id="KW-1185">Reference proteome</keyword>
<dbReference type="PANTHER" id="PTHR11014:SF63">
    <property type="entry name" value="METALLOPEPTIDASE, PUTATIVE (AFU_ORTHOLOGUE AFUA_6G09600)-RELATED"/>
    <property type="match status" value="1"/>
</dbReference>
<dbReference type="EMBL" id="JAGINU010000001">
    <property type="protein sequence ID" value="MBP2364483.1"/>
    <property type="molecule type" value="Genomic_DNA"/>
</dbReference>
<evidence type="ECO:0000313" key="2">
    <source>
        <dbReference type="EMBL" id="MBP2364483.1"/>
    </source>
</evidence>
<name>A0ABS4VKN1_9PSEU</name>
<comment type="caution">
    <text evidence="2">The sequence shown here is derived from an EMBL/GenBank/DDBJ whole genome shotgun (WGS) entry which is preliminary data.</text>
</comment>
<dbReference type="InterPro" id="IPR011650">
    <property type="entry name" value="Peptidase_M20_dimer"/>
</dbReference>
<dbReference type="RefSeq" id="WP_210024532.1">
    <property type="nucleotide sequence ID" value="NZ_JAGINU010000001.1"/>
</dbReference>
<dbReference type="InterPro" id="IPR036264">
    <property type="entry name" value="Bact_exopeptidase_dim_dom"/>
</dbReference>
<dbReference type="NCBIfam" id="TIGR01891">
    <property type="entry name" value="amidohydrolases"/>
    <property type="match status" value="1"/>
</dbReference>
<dbReference type="PIRSF" id="PIRSF005962">
    <property type="entry name" value="Pept_M20D_amidohydro"/>
    <property type="match status" value="1"/>
</dbReference>